<evidence type="ECO:0000259" key="10">
    <source>
        <dbReference type="Pfam" id="PF13614"/>
    </source>
</evidence>
<keyword evidence="12" id="KW-1185">Reference proteome</keyword>
<reference evidence="11 12" key="1">
    <citation type="submission" date="2023-12" db="EMBL/GenBank/DDBJ databases">
        <title>Baltic Sea Cyanobacteria.</title>
        <authorList>
            <person name="Delbaje E."/>
            <person name="Fewer D.P."/>
            <person name="Shishido T.K."/>
        </authorList>
    </citation>
    <scope>NUCLEOTIDE SEQUENCE [LARGE SCALE GENOMIC DNA]</scope>
    <source>
        <strain evidence="11 12">UHCC 0281</strain>
    </source>
</reference>
<sequence length="802" mass="87567">MRTVKRRQSIFLITFAAVTGVLAINTLRQRIFDPVYQGGFQMQISNPFDSPSSGGGGGSVESIARSEIKTDIPSLIVLMRSPLLLGPVAQRQGVPLGALQGSLSINQESASVDNVLNISLRWPDPAKGKVILRQLAKDYTAVSLTQRQAAVNSGVRFLDEQAPAIEARVQKLSQEMLKFRERNNFVDPATAAGQILGAREGLVNQLRTLQNEQVQLDSQLKSIQTGKLQFTPSGAPTALEQLGRNSVLVPGRASSGAEAARGAATPLDLLNQFEQELATAKGTYKENSPIVQSLLARRNQLLPVVQRQAADAVKARLLSNVAQQDELNRQILLLSENFRNNPQKLSEFENINQRLSIAREQYSSYIQARERYRLEMARSITPWEVIAPPDFGGSPVEPNIQRNLLRAIMIGLLAGLGAAILREKTDNVFHTPMEVEKELQLPVLGLIPYLPLEPGVDIATSISKMSSSERFAIKESLRSLFTTFRLLRADSNIRMVGITSSTQGEGKFTAVAVFARTLADLGLKVLVVDSDMRLPMQARYLGVEQGDGLSTLLSDSTRKPAEFIHSIVENMDVLPAGPKPPDPAKLLNSSRCKEVMEEIRALPGYDIIVVDAPPCLMLADPILLGEKLDGILFLVGLGKVSRELAPQASRRIKASGVDVLGIICNQVNFPSRLNDYGYEYGYYYHYAYASASGYAKSASDSSTGGFGSYVQRYRDSYMKGATTNTAISSRYNDGESDVKTYFRDEDGQASGTTASNGGSVPGMTSSSSLPSAERVPSRRHRQASESQGGPINWLRRRFGNRG</sequence>
<gene>
    <name evidence="11" type="ORF">VB739_01600</name>
</gene>
<evidence type="ECO:0000256" key="4">
    <source>
        <dbReference type="ARBA" id="ARBA00022741"/>
    </source>
</evidence>
<dbReference type="SUPFAM" id="SSF52540">
    <property type="entry name" value="P-loop containing nucleoside triphosphate hydrolases"/>
    <property type="match status" value="1"/>
</dbReference>
<dbReference type="EC" id="2.7.10.2" evidence="2"/>
<keyword evidence="7" id="KW-0829">Tyrosine-protein kinase</keyword>
<dbReference type="InterPro" id="IPR005702">
    <property type="entry name" value="Wzc-like_C"/>
</dbReference>
<feature type="domain" description="AAA" evidence="10">
    <location>
        <begin position="496"/>
        <end position="618"/>
    </location>
</feature>
<dbReference type="Proteomes" id="UP001302329">
    <property type="component" value="Unassembled WGS sequence"/>
</dbReference>
<dbReference type="GO" id="GO:0004715">
    <property type="term" value="F:non-membrane spanning protein tyrosine kinase activity"/>
    <property type="evidence" value="ECO:0007669"/>
    <property type="project" value="UniProtKB-EC"/>
</dbReference>
<dbReference type="InterPro" id="IPR027417">
    <property type="entry name" value="P-loop_NTPase"/>
</dbReference>
<dbReference type="CDD" id="cd05387">
    <property type="entry name" value="BY-kinase"/>
    <property type="match status" value="1"/>
</dbReference>
<comment type="similarity">
    <text evidence="1">Belongs to the CpsD/CapB family.</text>
</comment>
<keyword evidence="5" id="KW-0418">Kinase</keyword>
<evidence type="ECO:0000256" key="5">
    <source>
        <dbReference type="ARBA" id="ARBA00022777"/>
    </source>
</evidence>
<dbReference type="PANTHER" id="PTHR32309">
    <property type="entry name" value="TYROSINE-PROTEIN KINASE"/>
    <property type="match status" value="1"/>
</dbReference>
<dbReference type="InterPro" id="IPR050445">
    <property type="entry name" value="Bact_polysacc_biosynth/exp"/>
</dbReference>
<accession>A0ABU5SRW6</accession>
<dbReference type="Pfam" id="PF13614">
    <property type="entry name" value="AAA_31"/>
    <property type="match status" value="1"/>
</dbReference>
<evidence type="ECO:0000256" key="6">
    <source>
        <dbReference type="ARBA" id="ARBA00022840"/>
    </source>
</evidence>
<evidence type="ECO:0000256" key="3">
    <source>
        <dbReference type="ARBA" id="ARBA00022679"/>
    </source>
</evidence>
<proteinExistence type="inferred from homology"/>
<dbReference type="RefSeq" id="WP_323355448.1">
    <property type="nucleotide sequence ID" value="NZ_JAYGHY010000003.1"/>
</dbReference>
<dbReference type="PANTHER" id="PTHR32309:SF13">
    <property type="entry name" value="FERRIC ENTEROBACTIN TRANSPORT PROTEIN FEPE"/>
    <property type="match status" value="1"/>
</dbReference>
<feature type="region of interest" description="Disordered" evidence="9">
    <location>
        <begin position="743"/>
        <end position="802"/>
    </location>
</feature>
<evidence type="ECO:0000313" key="12">
    <source>
        <dbReference type="Proteomes" id="UP001302329"/>
    </source>
</evidence>
<protein>
    <recommendedName>
        <fullName evidence="2">non-specific protein-tyrosine kinase</fullName>
        <ecNumber evidence="2">2.7.10.2</ecNumber>
    </recommendedName>
</protein>
<evidence type="ECO:0000256" key="9">
    <source>
        <dbReference type="SAM" id="MobiDB-lite"/>
    </source>
</evidence>
<keyword evidence="4" id="KW-0547">Nucleotide-binding</keyword>
<evidence type="ECO:0000313" key="11">
    <source>
        <dbReference type="EMBL" id="MEA5441244.1"/>
    </source>
</evidence>
<feature type="compositionally biased region" description="Polar residues" evidence="9">
    <location>
        <begin position="749"/>
        <end position="770"/>
    </location>
</feature>
<evidence type="ECO:0000256" key="7">
    <source>
        <dbReference type="ARBA" id="ARBA00023137"/>
    </source>
</evidence>
<dbReference type="EMBL" id="JAYGHY010000003">
    <property type="protein sequence ID" value="MEA5441244.1"/>
    <property type="molecule type" value="Genomic_DNA"/>
</dbReference>
<comment type="catalytic activity">
    <reaction evidence="8">
        <text>L-tyrosyl-[protein] + ATP = O-phospho-L-tyrosyl-[protein] + ADP + H(+)</text>
        <dbReference type="Rhea" id="RHEA:10596"/>
        <dbReference type="Rhea" id="RHEA-COMP:10136"/>
        <dbReference type="Rhea" id="RHEA-COMP:20101"/>
        <dbReference type="ChEBI" id="CHEBI:15378"/>
        <dbReference type="ChEBI" id="CHEBI:30616"/>
        <dbReference type="ChEBI" id="CHEBI:46858"/>
        <dbReference type="ChEBI" id="CHEBI:61978"/>
        <dbReference type="ChEBI" id="CHEBI:456216"/>
        <dbReference type="EC" id="2.7.10.2"/>
    </reaction>
</comment>
<organism evidence="11 12">
    <name type="scientific">Cyanobium gracile UHCC 0281</name>
    <dbReference type="NCBI Taxonomy" id="3110309"/>
    <lineage>
        <taxon>Bacteria</taxon>
        <taxon>Bacillati</taxon>
        <taxon>Cyanobacteriota</taxon>
        <taxon>Cyanophyceae</taxon>
        <taxon>Synechococcales</taxon>
        <taxon>Prochlorococcaceae</taxon>
        <taxon>Cyanobium</taxon>
    </lineage>
</organism>
<name>A0ABU5SRW6_9CYAN</name>
<evidence type="ECO:0000256" key="8">
    <source>
        <dbReference type="ARBA" id="ARBA00051245"/>
    </source>
</evidence>
<evidence type="ECO:0000256" key="1">
    <source>
        <dbReference type="ARBA" id="ARBA00007316"/>
    </source>
</evidence>
<comment type="caution">
    <text evidence="11">The sequence shown here is derived from an EMBL/GenBank/DDBJ whole genome shotgun (WGS) entry which is preliminary data.</text>
</comment>
<keyword evidence="6" id="KW-0067">ATP-binding</keyword>
<dbReference type="Gene3D" id="3.40.50.300">
    <property type="entry name" value="P-loop containing nucleotide triphosphate hydrolases"/>
    <property type="match status" value="1"/>
</dbReference>
<dbReference type="InterPro" id="IPR025669">
    <property type="entry name" value="AAA_dom"/>
</dbReference>
<dbReference type="NCBIfam" id="TIGR01007">
    <property type="entry name" value="eps_fam"/>
    <property type="match status" value="1"/>
</dbReference>
<evidence type="ECO:0000256" key="2">
    <source>
        <dbReference type="ARBA" id="ARBA00011903"/>
    </source>
</evidence>
<keyword evidence="3 11" id="KW-0808">Transferase</keyword>